<dbReference type="InterPro" id="IPR009100">
    <property type="entry name" value="AcylCoA_DH/oxidase_NM_dom_sf"/>
</dbReference>
<dbReference type="GO" id="GO:0016627">
    <property type="term" value="F:oxidoreductase activity, acting on the CH-CH group of donors"/>
    <property type="evidence" value="ECO:0007669"/>
    <property type="project" value="InterPro"/>
</dbReference>
<feature type="domain" description="Acyl-CoA dehydrogenase/oxidase C-terminal" evidence="7">
    <location>
        <begin position="230"/>
        <end position="379"/>
    </location>
</feature>
<dbReference type="SUPFAM" id="SSF56645">
    <property type="entry name" value="Acyl-CoA dehydrogenase NM domain-like"/>
    <property type="match status" value="1"/>
</dbReference>
<proteinExistence type="inferred from homology"/>
<dbReference type="GO" id="GO:0050660">
    <property type="term" value="F:flavin adenine dinucleotide binding"/>
    <property type="evidence" value="ECO:0007669"/>
    <property type="project" value="InterPro"/>
</dbReference>
<evidence type="ECO:0000256" key="6">
    <source>
        <dbReference type="RuleBase" id="RU362125"/>
    </source>
</evidence>
<dbReference type="RefSeq" id="WP_107395139.1">
    <property type="nucleotide sequence ID" value="NZ_PHHF01000049.1"/>
</dbReference>
<protein>
    <submittedName>
        <fullName evidence="10">Acyl-CoA dehydrogenase</fullName>
    </submittedName>
</protein>
<dbReference type="EMBL" id="PHHF01000049">
    <property type="protein sequence ID" value="PTD20053.1"/>
    <property type="molecule type" value="Genomic_DNA"/>
</dbReference>
<comment type="cofactor">
    <cofactor evidence="1 6">
        <name>FAD</name>
        <dbReference type="ChEBI" id="CHEBI:57692"/>
    </cofactor>
</comment>
<dbReference type="Pfam" id="PF02771">
    <property type="entry name" value="Acyl-CoA_dh_N"/>
    <property type="match status" value="1"/>
</dbReference>
<evidence type="ECO:0000256" key="3">
    <source>
        <dbReference type="ARBA" id="ARBA00022630"/>
    </source>
</evidence>
<feature type="domain" description="Acyl-CoA oxidase/dehydrogenase middle" evidence="8">
    <location>
        <begin position="124"/>
        <end position="218"/>
    </location>
</feature>
<dbReference type="Pfam" id="PF00441">
    <property type="entry name" value="Acyl-CoA_dh_1"/>
    <property type="match status" value="1"/>
</dbReference>
<keyword evidence="11" id="KW-1185">Reference proteome</keyword>
<dbReference type="InterPro" id="IPR037069">
    <property type="entry name" value="AcylCoA_DH/ox_N_sf"/>
</dbReference>
<reference evidence="10 11" key="1">
    <citation type="submission" date="2017-11" db="EMBL/GenBank/DDBJ databases">
        <title>Sphingomonas oleivorans sp. nov., isolated from oil-contaminated soil.</title>
        <authorList>
            <person name="Wang L."/>
            <person name="Chen L."/>
        </authorList>
    </citation>
    <scope>NUCLEOTIDE SEQUENCE [LARGE SCALE GENOMIC DNA]</scope>
    <source>
        <strain evidence="10 11">K101</strain>
    </source>
</reference>
<dbReference type="GO" id="GO:0005886">
    <property type="term" value="C:plasma membrane"/>
    <property type="evidence" value="ECO:0007669"/>
    <property type="project" value="TreeGrafter"/>
</dbReference>
<dbReference type="InterPro" id="IPR009075">
    <property type="entry name" value="AcylCo_DH/oxidase_C"/>
</dbReference>
<dbReference type="InterPro" id="IPR052161">
    <property type="entry name" value="Mycobact_Acyl-CoA_DH"/>
</dbReference>
<gene>
    <name evidence="10" type="ORF">CV103_12330</name>
</gene>
<evidence type="ECO:0000256" key="4">
    <source>
        <dbReference type="ARBA" id="ARBA00022827"/>
    </source>
</evidence>
<dbReference type="InterPro" id="IPR013786">
    <property type="entry name" value="AcylCoA_DH/ox_N"/>
</dbReference>
<dbReference type="InterPro" id="IPR036250">
    <property type="entry name" value="AcylCo_DH-like_C"/>
</dbReference>
<dbReference type="Pfam" id="PF02770">
    <property type="entry name" value="Acyl-CoA_dh_M"/>
    <property type="match status" value="1"/>
</dbReference>
<keyword evidence="4 6" id="KW-0274">FAD</keyword>
<keyword evidence="3 6" id="KW-0285">Flavoprotein</keyword>
<evidence type="ECO:0000256" key="2">
    <source>
        <dbReference type="ARBA" id="ARBA00009347"/>
    </source>
</evidence>
<evidence type="ECO:0000259" key="7">
    <source>
        <dbReference type="Pfam" id="PF00441"/>
    </source>
</evidence>
<evidence type="ECO:0000259" key="9">
    <source>
        <dbReference type="Pfam" id="PF02771"/>
    </source>
</evidence>
<feature type="domain" description="Acyl-CoA dehydrogenase/oxidase N-terminal" evidence="9">
    <location>
        <begin position="6"/>
        <end position="120"/>
    </location>
</feature>
<comment type="similarity">
    <text evidence="2 6">Belongs to the acyl-CoA dehydrogenase family.</text>
</comment>
<dbReference type="PANTHER" id="PTHR43292">
    <property type="entry name" value="ACYL-COA DEHYDROGENASE"/>
    <property type="match status" value="1"/>
</dbReference>
<dbReference type="Gene3D" id="1.10.540.10">
    <property type="entry name" value="Acyl-CoA dehydrogenase/oxidase, N-terminal domain"/>
    <property type="match status" value="1"/>
</dbReference>
<evidence type="ECO:0000256" key="5">
    <source>
        <dbReference type="ARBA" id="ARBA00023002"/>
    </source>
</evidence>
<evidence type="ECO:0000256" key="1">
    <source>
        <dbReference type="ARBA" id="ARBA00001974"/>
    </source>
</evidence>
<dbReference type="Gene3D" id="1.20.140.10">
    <property type="entry name" value="Butyryl-CoA Dehydrogenase, subunit A, domain 3"/>
    <property type="match status" value="1"/>
</dbReference>
<dbReference type="SUPFAM" id="SSF47203">
    <property type="entry name" value="Acyl-CoA dehydrogenase C-terminal domain-like"/>
    <property type="match status" value="1"/>
</dbReference>
<dbReference type="Proteomes" id="UP000241206">
    <property type="component" value="Unassembled WGS sequence"/>
</dbReference>
<keyword evidence="5 6" id="KW-0560">Oxidoreductase</keyword>
<name>A0A2T4HW63_9SPHN</name>
<comment type="caution">
    <text evidence="10">The sequence shown here is derived from an EMBL/GenBank/DDBJ whole genome shotgun (WGS) entry which is preliminary data.</text>
</comment>
<sequence>MDLNYTPEQQAFRAEVRAWMEAHVPKTPLKTLEGREGYDQHVEWERTLASGNWGMVTWPEAYGGRNLDLIRWLIFEEEYYRAKAPLRANQNGIFLLGPTIMEYGTDEQKARFLTPMAKGEIMWAQAWSEPNAGSDMAAIRSRAVRDGDHYVISGQKTWSSRAAFADWCFGLFRTDQDSKRHKGLSFILLPLDSPGVTVRPIRQLHGETGFAEIFFDEVRVPVENRIAGEGEGWNVAMATAGFERGLMLRSPARFQATAKRLVELYRQHEAHASPAAREAVTQAWTDAEAYALNTYMVASTIQAGGHIGAEASLNKIFWSELDRSMHRTAMSLLGAAAELRTFADGAMNEWLEGYIFSLSGPIYAGSNEIQRNIIAERLLGLPR</sequence>
<accession>A0A2T4HW63</accession>
<organism evidence="10 11">
    <name type="scientific">Edaphosphingomonas fennica</name>
    <dbReference type="NCBI Taxonomy" id="114404"/>
    <lineage>
        <taxon>Bacteria</taxon>
        <taxon>Pseudomonadati</taxon>
        <taxon>Pseudomonadota</taxon>
        <taxon>Alphaproteobacteria</taxon>
        <taxon>Sphingomonadales</taxon>
        <taxon>Rhizorhabdaceae</taxon>
        <taxon>Edaphosphingomonas</taxon>
    </lineage>
</organism>
<evidence type="ECO:0000313" key="11">
    <source>
        <dbReference type="Proteomes" id="UP000241206"/>
    </source>
</evidence>
<dbReference type="AlphaFoldDB" id="A0A2T4HW63"/>
<dbReference type="InterPro" id="IPR046373">
    <property type="entry name" value="Acyl-CoA_Oxase/DH_mid-dom_sf"/>
</dbReference>
<dbReference type="Gene3D" id="2.40.110.10">
    <property type="entry name" value="Butyryl-CoA Dehydrogenase, subunit A, domain 2"/>
    <property type="match status" value="1"/>
</dbReference>
<evidence type="ECO:0000313" key="10">
    <source>
        <dbReference type="EMBL" id="PTD20053.1"/>
    </source>
</evidence>
<evidence type="ECO:0000259" key="8">
    <source>
        <dbReference type="Pfam" id="PF02770"/>
    </source>
</evidence>
<dbReference type="InterPro" id="IPR006091">
    <property type="entry name" value="Acyl-CoA_Oxase/DH_mid-dom"/>
</dbReference>
<dbReference type="PANTHER" id="PTHR43292:SF3">
    <property type="entry name" value="ACYL-COA DEHYDROGENASE FADE29"/>
    <property type="match status" value="1"/>
</dbReference>